<sequence>MQHFFSHPRANKQKLQSRLIHKGSGLWYMGLAHLRPQYVPFVIEKDPHTVTHAESKTSSPAGHCAFSAAFRILSTQWIQFASESVLIDRRSNLARKILETALAAHVFPPVKLKAISSPADPAERSIGNLLQPVTKDYPLLLVRFEDVDSFGSRW</sequence>
<evidence type="ECO:0000313" key="2">
    <source>
        <dbReference type="Proteomes" id="UP000292402"/>
    </source>
</evidence>
<organism evidence="1 2">
    <name type="scientific">Alternaria tenuissima</name>
    <dbReference type="NCBI Taxonomy" id="119927"/>
    <lineage>
        <taxon>Eukaryota</taxon>
        <taxon>Fungi</taxon>
        <taxon>Dikarya</taxon>
        <taxon>Ascomycota</taxon>
        <taxon>Pezizomycotina</taxon>
        <taxon>Dothideomycetes</taxon>
        <taxon>Pleosporomycetidae</taxon>
        <taxon>Pleosporales</taxon>
        <taxon>Pleosporineae</taxon>
        <taxon>Pleosporaceae</taxon>
        <taxon>Alternaria</taxon>
        <taxon>Alternaria sect. Alternaria</taxon>
        <taxon>Alternaria alternata complex</taxon>
    </lineage>
</organism>
<accession>A0A4Q4MUN8</accession>
<dbReference type="Proteomes" id="UP000292402">
    <property type="component" value="Unassembled WGS sequence"/>
</dbReference>
<gene>
    <name evidence="1" type="ORF">AA0114_g821</name>
</gene>
<reference evidence="2" key="1">
    <citation type="journal article" date="2019" name="bioRxiv">
        <title>Genomics, evolutionary history and diagnostics of the Alternaria alternata species group including apple and Asian pear pathotypes.</title>
        <authorList>
            <person name="Armitage A.D."/>
            <person name="Cockerton H.M."/>
            <person name="Sreenivasaprasad S."/>
            <person name="Woodhall J.W."/>
            <person name="Lane C.R."/>
            <person name="Harrison R.J."/>
            <person name="Clarkson J.P."/>
        </authorList>
    </citation>
    <scope>NUCLEOTIDE SEQUENCE [LARGE SCALE GENOMIC DNA]</scope>
    <source>
        <strain evidence="2">FERA 1082</strain>
    </source>
</reference>
<protein>
    <submittedName>
        <fullName evidence="1">Uncharacterized protein</fullName>
    </submittedName>
</protein>
<comment type="caution">
    <text evidence="1">The sequence shown here is derived from an EMBL/GenBank/DDBJ whole genome shotgun (WGS) entry which is preliminary data.</text>
</comment>
<evidence type="ECO:0000313" key="1">
    <source>
        <dbReference type="EMBL" id="RYN60788.1"/>
    </source>
</evidence>
<dbReference type="AlphaFoldDB" id="A0A4Q4MUN8"/>
<proteinExistence type="predicted"/>
<name>A0A4Q4MUN8_9PLEO</name>
<dbReference type="EMBL" id="PDXA01000002">
    <property type="protein sequence ID" value="RYN60788.1"/>
    <property type="molecule type" value="Genomic_DNA"/>
</dbReference>